<evidence type="ECO:0000313" key="3">
    <source>
        <dbReference type="Proteomes" id="UP001619887"/>
    </source>
</evidence>
<evidence type="ECO:0000256" key="1">
    <source>
        <dbReference type="SAM" id="SignalP"/>
    </source>
</evidence>
<feature type="chain" id="PRO_5044764704" evidence="1">
    <location>
        <begin position="22"/>
        <end position="165"/>
    </location>
</feature>
<sequence length="165" mass="17942">MSSCITLLCALLLLLGLSVEASSGGGGTTSFSYDLSGPALLALLNSPVHLAERMKRPLDGFSWQRGCLSHSGVRVTLADGSQWLVHKGDKFGISSQTVVVDARHMSDAWEVFEKKDFNGEDTVSDFVEAGGTDYTLVFNNCHAASLNMMEKESKRSWWCTRLACC</sequence>
<protein>
    <submittedName>
        <fullName evidence="2">Uncharacterized protein</fullName>
    </submittedName>
</protein>
<keyword evidence="3" id="KW-1185">Reference proteome</keyword>
<feature type="signal peptide" evidence="1">
    <location>
        <begin position="1"/>
        <end position="21"/>
    </location>
</feature>
<dbReference type="EMBL" id="JBIYXZ010002070">
    <property type="protein sequence ID" value="KAL3064955.1"/>
    <property type="molecule type" value="Genomic_DNA"/>
</dbReference>
<name>A0ABD2HG48_PAGBO</name>
<dbReference type="AlphaFoldDB" id="A0ABD2HG48"/>
<comment type="caution">
    <text evidence="2">The sequence shown here is derived from an EMBL/GenBank/DDBJ whole genome shotgun (WGS) entry which is preliminary data.</text>
</comment>
<keyword evidence="1" id="KW-0732">Signal</keyword>
<gene>
    <name evidence="2" type="ORF">OYC64_001065</name>
</gene>
<organism evidence="2 3">
    <name type="scientific">Pagothenia borchgrevinki</name>
    <name type="common">Bald rockcod</name>
    <name type="synonym">Trematomus borchgrevinki</name>
    <dbReference type="NCBI Taxonomy" id="8213"/>
    <lineage>
        <taxon>Eukaryota</taxon>
        <taxon>Metazoa</taxon>
        <taxon>Chordata</taxon>
        <taxon>Craniata</taxon>
        <taxon>Vertebrata</taxon>
        <taxon>Euteleostomi</taxon>
        <taxon>Actinopterygii</taxon>
        <taxon>Neopterygii</taxon>
        <taxon>Teleostei</taxon>
        <taxon>Neoteleostei</taxon>
        <taxon>Acanthomorphata</taxon>
        <taxon>Eupercaria</taxon>
        <taxon>Perciformes</taxon>
        <taxon>Notothenioidei</taxon>
        <taxon>Nototheniidae</taxon>
        <taxon>Pagothenia</taxon>
    </lineage>
</organism>
<reference evidence="2 3" key="1">
    <citation type="journal article" date="2022" name="G3 (Bethesda)">
        <title>Evaluating Illumina-, Nanopore-, and PacBio-based genome assembly strategies with the bald notothen, Trematomus borchgrevinki.</title>
        <authorList>
            <person name="Rayamajhi N."/>
            <person name="Cheng C.C."/>
            <person name="Catchen J.M."/>
        </authorList>
    </citation>
    <scope>NUCLEOTIDE SEQUENCE [LARGE SCALE GENOMIC DNA]</scope>
    <source>
        <strain evidence="2">AGRC-2024</strain>
    </source>
</reference>
<accession>A0ABD2HG48</accession>
<evidence type="ECO:0000313" key="2">
    <source>
        <dbReference type="EMBL" id="KAL3064955.1"/>
    </source>
</evidence>
<dbReference type="Proteomes" id="UP001619887">
    <property type="component" value="Unassembled WGS sequence"/>
</dbReference>
<reference evidence="2 3" key="2">
    <citation type="journal article" date="2024" name="G3 (Bethesda)">
        <title>The genome of the cryopelagic Antarctic bald notothen, Trematomus borchgrevinki.</title>
        <authorList>
            <person name="Rayamajhi N."/>
            <person name="Rivera-Colon A.G."/>
            <person name="Minhas B.F."/>
            <person name="Cheng C.C."/>
            <person name="Catchen J.M."/>
        </authorList>
    </citation>
    <scope>NUCLEOTIDE SEQUENCE [LARGE SCALE GENOMIC DNA]</scope>
    <source>
        <strain evidence="2">AGRC-2024</strain>
    </source>
</reference>
<proteinExistence type="predicted"/>